<dbReference type="Gene3D" id="1.10.10.10">
    <property type="entry name" value="Winged helix-like DNA-binding domain superfamily/Winged helix DNA-binding domain"/>
    <property type="match status" value="1"/>
</dbReference>
<accession>A0ABV5UAM1</accession>
<organism evidence="1 2">
    <name type="scientific">Amycolatopsis plumensis</name>
    <dbReference type="NCBI Taxonomy" id="236508"/>
    <lineage>
        <taxon>Bacteria</taxon>
        <taxon>Bacillati</taxon>
        <taxon>Actinomycetota</taxon>
        <taxon>Actinomycetes</taxon>
        <taxon>Pseudonocardiales</taxon>
        <taxon>Pseudonocardiaceae</taxon>
        <taxon>Amycolatopsis</taxon>
    </lineage>
</organism>
<gene>
    <name evidence="1" type="ORF">ACFFTO_28785</name>
</gene>
<dbReference type="Proteomes" id="UP001589535">
    <property type="component" value="Unassembled WGS sequence"/>
</dbReference>
<sequence>MSVDRRGAIDAAIAAFTAAGITAKIAAESPEADLTLEINGVPLDIEVEVAATATPDSLVNQLRRRSCERSHVSAHLLVADRIVAAAREVLRERGWSWLDLRGHLHLSGPGVLVDTTVPAAQDVPRPVDLFAGKVALEAACALLLAPGRPGSVRQLARELHRSPSSVSAAMNSLREAQLIDSRGLPVTPELFWETASAWRPAQTTVARVALLDDPTIAGALHLGRDEPPTGIGWALTDTMAAAAYGAPAGVRAGYPPDFYVPDTTTAHRAETLLGVPTSDAARGATIRIAPVPQVCSLRFSASPDGPPWPLAHPLFVALDLAADPGRGREILEGWNPPQEVTRVW</sequence>
<dbReference type="InterPro" id="IPR036390">
    <property type="entry name" value="WH_DNA-bd_sf"/>
</dbReference>
<evidence type="ECO:0000313" key="2">
    <source>
        <dbReference type="Proteomes" id="UP001589535"/>
    </source>
</evidence>
<evidence type="ECO:0008006" key="3">
    <source>
        <dbReference type="Google" id="ProtNLM"/>
    </source>
</evidence>
<proteinExistence type="predicted"/>
<keyword evidence="2" id="KW-1185">Reference proteome</keyword>
<dbReference type="RefSeq" id="WP_378199788.1">
    <property type="nucleotide sequence ID" value="NZ_JBHMBK010000024.1"/>
</dbReference>
<name>A0ABV5UAM1_9PSEU</name>
<evidence type="ECO:0000313" key="1">
    <source>
        <dbReference type="EMBL" id="MFB9688194.1"/>
    </source>
</evidence>
<protein>
    <recommendedName>
        <fullName evidence="3">HTH marR-type domain-containing protein</fullName>
    </recommendedName>
</protein>
<dbReference type="SUPFAM" id="SSF46785">
    <property type="entry name" value="Winged helix' DNA-binding domain"/>
    <property type="match status" value="1"/>
</dbReference>
<dbReference type="InterPro" id="IPR036388">
    <property type="entry name" value="WH-like_DNA-bd_sf"/>
</dbReference>
<reference evidence="1 2" key="1">
    <citation type="submission" date="2024-09" db="EMBL/GenBank/DDBJ databases">
        <authorList>
            <person name="Sun Q."/>
            <person name="Mori K."/>
        </authorList>
    </citation>
    <scope>NUCLEOTIDE SEQUENCE [LARGE SCALE GENOMIC DNA]</scope>
    <source>
        <strain evidence="1 2">JCM 13852</strain>
    </source>
</reference>
<dbReference type="EMBL" id="JBHMBK010000024">
    <property type="protein sequence ID" value="MFB9688194.1"/>
    <property type="molecule type" value="Genomic_DNA"/>
</dbReference>
<comment type="caution">
    <text evidence="1">The sequence shown here is derived from an EMBL/GenBank/DDBJ whole genome shotgun (WGS) entry which is preliminary data.</text>
</comment>